<keyword evidence="5" id="KW-1185">Reference proteome</keyword>
<dbReference type="Gene3D" id="3.90.25.10">
    <property type="entry name" value="UDP-galactose 4-epimerase, domain 1"/>
    <property type="match status" value="1"/>
</dbReference>
<comment type="function">
    <text evidence="2">Catalyzes the reduction of dTDP-6-deoxy-L-lyxo-4-hexulose to yield dTDP-L-rhamnose.</text>
</comment>
<feature type="domain" description="RmlD-like substrate binding" evidence="3">
    <location>
        <begin position="1"/>
        <end position="292"/>
    </location>
</feature>
<dbReference type="InterPro" id="IPR036291">
    <property type="entry name" value="NAD(P)-bd_dom_sf"/>
</dbReference>
<evidence type="ECO:0000259" key="3">
    <source>
        <dbReference type="Pfam" id="PF04321"/>
    </source>
</evidence>
<dbReference type="SUPFAM" id="SSF51735">
    <property type="entry name" value="NAD(P)-binding Rossmann-fold domains"/>
    <property type="match status" value="1"/>
</dbReference>
<dbReference type="GO" id="GO:0008831">
    <property type="term" value="F:dTDP-4-dehydrorhamnose reductase activity"/>
    <property type="evidence" value="ECO:0007669"/>
    <property type="project" value="UniProtKB-EC"/>
</dbReference>
<comment type="similarity">
    <text evidence="1 2">Belongs to the dTDP-4-dehydrorhamnose reductase family.</text>
</comment>
<dbReference type="CDD" id="cd05254">
    <property type="entry name" value="dTDP_HR_like_SDR_e"/>
    <property type="match status" value="1"/>
</dbReference>
<dbReference type="NCBIfam" id="TIGR01214">
    <property type="entry name" value="rmlD"/>
    <property type="match status" value="1"/>
</dbReference>
<dbReference type="EC" id="1.1.1.133" evidence="2"/>
<dbReference type="OrthoDB" id="9803892at2"/>
<dbReference type="RefSeq" id="WP_013561302.1">
    <property type="nucleotide sequence ID" value="NC_014960.1"/>
</dbReference>
<dbReference type="STRING" id="926569.ANT_29320"/>
<dbReference type="Pfam" id="PF04321">
    <property type="entry name" value="RmlD_sub_bind"/>
    <property type="match status" value="1"/>
</dbReference>
<dbReference type="PANTHER" id="PTHR10491">
    <property type="entry name" value="DTDP-4-DEHYDRORHAMNOSE REDUCTASE"/>
    <property type="match status" value="1"/>
</dbReference>
<protein>
    <recommendedName>
        <fullName evidence="2">dTDP-4-dehydrorhamnose reductase</fullName>
        <ecNumber evidence="2">1.1.1.133</ecNumber>
    </recommendedName>
</protein>
<accession>E8N211</accession>
<reference evidence="4 5" key="1">
    <citation type="submission" date="2010-12" db="EMBL/GenBank/DDBJ databases">
        <title>Whole genome sequence of Anaerolinea thermophila UNI-1.</title>
        <authorList>
            <person name="Narita-Yamada S."/>
            <person name="Kishi E."/>
            <person name="Watanabe Y."/>
            <person name="Takasaki K."/>
            <person name="Ankai A."/>
            <person name="Oguchi A."/>
            <person name="Fukui S."/>
            <person name="Takahashi M."/>
            <person name="Yashiro I."/>
            <person name="Hosoyama A."/>
            <person name="Sekiguchi Y."/>
            <person name="Hanada S."/>
            <person name="Fujita N."/>
        </authorList>
    </citation>
    <scope>NUCLEOTIDE SEQUENCE [LARGE SCALE GENOMIC DNA]</scope>
    <source>
        <strain evidence="5">DSM 14523 / JCM 11388 / NBRC 100420 / UNI-1</strain>
    </source>
</reference>
<evidence type="ECO:0000256" key="1">
    <source>
        <dbReference type="ARBA" id="ARBA00010944"/>
    </source>
</evidence>
<gene>
    <name evidence="4" type="primary">rmlD</name>
    <name evidence="4" type="ordered locus">ANT_29320</name>
</gene>
<dbReference type="EMBL" id="AP012029">
    <property type="protein sequence ID" value="BAJ64958.1"/>
    <property type="molecule type" value="Genomic_DNA"/>
</dbReference>
<evidence type="ECO:0000256" key="2">
    <source>
        <dbReference type="RuleBase" id="RU364082"/>
    </source>
</evidence>
<dbReference type="Proteomes" id="UP000008922">
    <property type="component" value="Chromosome"/>
</dbReference>
<dbReference type="HOGENOM" id="CLU_045518_1_0_0"/>
<dbReference type="InParanoid" id="E8N211"/>
<dbReference type="GO" id="GO:0005829">
    <property type="term" value="C:cytosol"/>
    <property type="evidence" value="ECO:0007669"/>
    <property type="project" value="TreeGrafter"/>
</dbReference>
<proteinExistence type="inferred from homology"/>
<comment type="pathway">
    <text evidence="2">Carbohydrate biosynthesis; dTDP-L-rhamnose biosynthesis.</text>
</comment>
<dbReference type="InterPro" id="IPR029903">
    <property type="entry name" value="RmlD-like-bd"/>
</dbReference>
<dbReference type="eggNOG" id="COG1091">
    <property type="taxonomic scope" value="Bacteria"/>
</dbReference>
<sequence length="297" mass="33321">MRILLLGHGGQVGWECRRTLAPLGEVVTADYPEVDFAQPEGLPALMERVRPQVIVNAAAYTAVDRAESEPETARRVNALAPGVLAQSARRLRAALVHISTDYVFDGRKGAPYTEEDIPNPLSVYGQTKWEGEQAVQEAGGAYLILRTSWVYSLRRESFVSKVLEWSRQKDVLRVVDDQVAGPTWARMLAQAISAVLAQSLASGDIFDWLEERRGVYHLAGKGWCSRYQWACEILRLDPHREQQRAREILPARTAEFPTPAVRPLFSALEMSKFERTFGLTLPLWSQALEMAMEGERA</sequence>
<dbReference type="FunCoup" id="E8N211">
    <property type="interactions" value="323"/>
</dbReference>
<keyword evidence="2 4" id="KW-0560">Oxidoreductase</keyword>
<keyword evidence="2" id="KW-0521">NADP</keyword>
<dbReference type="GO" id="GO:0019305">
    <property type="term" value="P:dTDP-rhamnose biosynthetic process"/>
    <property type="evidence" value="ECO:0007669"/>
    <property type="project" value="UniProtKB-UniPathway"/>
</dbReference>
<dbReference type="UniPathway" id="UPA00124"/>
<name>E8N211_ANATU</name>
<dbReference type="PANTHER" id="PTHR10491:SF4">
    <property type="entry name" value="METHIONINE ADENOSYLTRANSFERASE 2 SUBUNIT BETA"/>
    <property type="match status" value="1"/>
</dbReference>
<evidence type="ECO:0000313" key="4">
    <source>
        <dbReference type="EMBL" id="BAJ64958.1"/>
    </source>
</evidence>
<dbReference type="Gene3D" id="3.40.50.720">
    <property type="entry name" value="NAD(P)-binding Rossmann-like Domain"/>
    <property type="match status" value="1"/>
</dbReference>
<organism evidence="4 5">
    <name type="scientific">Anaerolinea thermophila (strain DSM 14523 / JCM 11388 / NBRC 100420 / UNI-1)</name>
    <dbReference type="NCBI Taxonomy" id="926569"/>
    <lineage>
        <taxon>Bacteria</taxon>
        <taxon>Bacillati</taxon>
        <taxon>Chloroflexota</taxon>
        <taxon>Anaerolineae</taxon>
        <taxon>Anaerolineales</taxon>
        <taxon>Anaerolineaceae</taxon>
        <taxon>Anaerolinea</taxon>
    </lineage>
</organism>
<evidence type="ECO:0000313" key="5">
    <source>
        <dbReference type="Proteomes" id="UP000008922"/>
    </source>
</evidence>
<dbReference type="KEGG" id="atm:ANT_29320"/>
<dbReference type="AlphaFoldDB" id="E8N211"/>
<dbReference type="InterPro" id="IPR005913">
    <property type="entry name" value="dTDP_dehydrorham_reduct"/>
</dbReference>